<proteinExistence type="predicted"/>
<sequence>MDDAPARISLAGSMTIYEAPAQKAQLLAALAGAAALDLDLAQVDEADTAGLQLLLLLRREGARAGKPVRVLGLGPALLDVLDRYGLGTAFADPSPRRADGAAGGQP</sequence>
<protein>
    <submittedName>
        <fullName evidence="2">STAS domain-containing protein</fullName>
    </submittedName>
</protein>
<dbReference type="InterPro" id="IPR002645">
    <property type="entry name" value="STAS_dom"/>
</dbReference>
<dbReference type="InterPro" id="IPR058548">
    <property type="entry name" value="MlaB-like_STAS"/>
</dbReference>
<dbReference type="PANTHER" id="PTHR35849:SF2">
    <property type="entry name" value="BLR2341 PROTEIN"/>
    <property type="match status" value="1"/>
</dbReference>
<dbReference type="InterPro" id="IPR052746">
    <property type="entry name" value="MlaB_ABC_Transporter"/>
</dbReference>
<gene>
    <name evidence="2" type="ORF">RAMLITH_16885</name>
</gene>
<evidence type="ECO:0000313" key="2">
    <source>
        <dbReference type="EMBL" id="NKE67502.1"/>
    </source>
</evidence>
<dbReference type="Gene3D" id="3.30.750.24">
    <property type="entry name" value="STAS domain"/>
    <property type="match status" value="1"/>
</dbReference>
<name>A0A7X6DHZ9_9BURK</name>
<organism evidence="2 3">
    <name type="scientific">Ramlibacter lithotrophicus</name>
    <dbReference type="NCBI Taxonomy" id="2606681"/>
    <lineage>
        <taxon>Bacteria</taxon>
        <taxon>Pseudomonadati</taxon>
        <taxon>Pseudomonadota</taxon>
        <taxon>Betaproteobacteria</taxon>
        <taxon>Burkholderiales</taxon>
        <taxon>Comamonadaceae</taxon>
        <taxon>Ramlibacter</taxon>
    </lineage>
</organism>
<dbReference type="Pfam" id="PF13466">
    <property type="entry name" value="STAS_2"/>
    <property type="match status" value="1"/>
</dbReference>
<reference evidence="2 3" key="1">
    <citation type="journal article" date="2020" name="Nature">
        <title>Bacterial chemolithoautotrophy via manganese oxidation.</title>
        <authorList>
            <person name="Yu H."/>
            <person name="Leadbetter J.R."/>
        </authorList>
    </citation>
    <scope>NUCLEOTIDE SEQUENCE [LARGE SCALE GENOMIC DNA]</scope>
    <source>
        <strain evidence="2 3">RBP-1</strain>
    </source>
</reference>
<dbReference type="PROSITE" id="PS50801">
    <property type="entry name" value="STAS"/>
    <property type="match status" value="1"/>
</dbReference>
<dbReference type="EMBL" id="VTOX01000006">
    <property type="protein sequence ID" value="NKE67502.1"/>
    <property type="molecule type" value="Genomic_DNA"/>
</dbReference>
<keyword evidence="3" id="KW-1185">Reference proteome</keyword>
<dbReference type="Proteomes" id="UP000521868">
    <property type="component" value="Unassembled WGS sequence"/>
</dbReference>
<dbReference type="SUPFAM" id="SSF52091">
    <property type="entry name" value="SpoIIaa-like"/>
    <property type="match status" value="1"/>
</dbReference>
<dbReference type="AlphaFoldDB" id="A0A7X6DHZ9"/>
<dbReference type="InterPro" id="IPR036513">
    <property type="entry name" value="STAS_dom_sf"/>
</dbReference>
<accession>A0A7X6DHZ9</accession>
<evidence type="ECO:0000259" key="1">
    <source>
        <dbReference type="PROSITE" id="PS50801"/>
    </source>
</evidence>
<feature type="domain" description="STAS" evidence="1">
    <location>
        <begin position="1"/>
        <end position="86"/>
    </location>
</feature>
<comment type="caution">
    <text evidence="2">The sequence shown here is derived from an EMBL/GenBank/DDBJ whole genome shotgun (WGS) entry which is preliminary data.</text>
</comment>
<evidence type="ECO:0000313" key="3">
    <source>
        <dbReference type="Proteomes" id="UP000521868"/>
    </source>
</evidence>
<dbReference type="PANTHER" id="PTHR35849">
    <property type="entry name" value="BLR2341 PROTEIN"/>
    <property type="match status" value="1"/>
</dbReference>